<dbReference type="SMART" id="SM00916">
    <property type="entry name" value="L51_S25_CI-B8"/>
    <property type="match status" value="1"/>
</dbReference>
<proteinExistence type="predicted"/>
<dbReference type="Pfam" id="PF05047">
    <property type="entry name" value="L51_S25_CI-B8"/>
    <property type="match status" value="1"/>
</dbReference>
<feature type="region of interest" description="Disordered" evidence="5">
    <location>
        <begin position="33"/>
        <end position="88"/>
    </location>
</feature>
<gene>
    <name evidence="7" type="ORF">BDV96DRAFT_303931</name>
</gene>
<keyword evidence="3" id="KW-0496">Mitochondrion</keyword>
<keyword evidence="4" id="KW-0687">Ribonucleoprotein</keyword>
<dbReference type="GO" id="GO:1990904">
    <property type="term" value="C:ribonucleoprotein complex"/>
    <property type="evidence" value="ECO:0007669"/>
    <property type="project" value="UniProtKB-KW"/>
</dbReference>
<dbReference type="Proteomes" id="UP000799770">
    <property type="component" value="Unassembled WGS sequence"/>
</dbReference>
<dbReference type="GO" id="GO:0003735">
    <property type="term" value="F:structural constituent of ribosome"/>
    <property type="evidence" value="ECO:0007669"/>
    <property type="project" value="InterPro"/>
</dbReference>
<evidence type="ECO:0000256" key="2">
    <source>
        <dbReference type="ARBA" id="ARBA00022980"/>
    </source>
</evidence>
<evidence type="ECO:0000313" key="8">
    <source>
        <dbReference type="Proteomes" id="UP000799770"/>
    </source>
</evidence>
<dbReference type="GO" id="GO:0005840">
    <property type="term" value="C:ribosome"/>
    <property type="evidence" value="ECO:0007669"/>
    <property type="project" value="UniProtKB-KW"/>
</dbReference>
<dbReference type="InterPro" id="IPR040049">
    <property type="entry name" value="Ribosomal_mS25/mL61"/>
</dbReference>
<evidence type="ECO:0000256" key="1">
    <source>
        <dbReference type="ARBA" id="ARBA00004173"/>
    </source>
</evidence>
<dbReference type="PANTHER" id="PTHR13274:SF2">
    <property type="entry name" value="SMALL RIBOSOMAL SUBUNIT PROTEIN MS25"/>
    <property type="match status" value="1"/>
</dbReference>
<evidence type="ECO:0000259" key="6">
    <source>
        <dbReference type="SMART" id="SM00916"/>
    </source>
</evidence>
<dbReference type="EMBL" id="ML977355">
    <property type="protein sequence ID" value="KAF2107299.1"/>
    <property type="molecule type" value="Genomic_DNA"/>
</dbReference>
<evidence type="ECO:0000313" key="7">
    <source>
        <dbReference type="EMBL" id="KAF2107299.1"/>
    </source>
</evidence>
<sequence>MEFHGRINGGHHQARKFWREMLPRIKYRNPAVSVQIQRHTDPSGPAKLYVYTKTPSPSQPTPAAESPPSSTPNPRNTGTPDTSEPTHTIEMKLVPESQILEELIDKTGAELIHPTEEEHEQLRDIADYKVRAEADRVEVREKLTKQRREEELLRLARGEITAAN</sequence>
<name>A0A6A5YJ72_9PLEO</name>
<dbReference type="GO" id="GO:0005739">
    <property type="term" value="C:mitochondrion"/>
    <property type="evidence" value="ECO:0007669"/>
    <property type="project" value="UniProtKB-SubCell"/>
</dbReference>
<dbReference type="InterPro" id="IPR036249">
    <property type="entry name" value="Thioredoxin-like_sf"/>
</dbReference>
<dbReference type="PANTHER" id="PTHR13274">
    <property type="entry name" value="MITOCHONDRIAL RIBOSOMAL PROTEIN S25"/>
    <property type="match status" value="1"/>
</dbReference>
<organism evidence="7 8">
    <name type="scientific">Lophiotrema nucula</name>
    <dbReference type="NCBI Taxonomy" id="690887"/>
    <lineage>
        <taxon>Eukaryota</taxon>
        <taxon>Fungi</taxon>
        <taxon>Dikarya</taxon>
        <taxon>Ascomycota</taxon>
        <taxon>Pezizomycotina</taxon>
        <taxon>Dothideomycetes</taxon>
        <taxon>Pleosporomycetidae</taxon>
        <taxon>Pleosporales</taxon>
        <taxon>Lophiotremataceae</taxon>
        <taxon>Lophiotrema</taxon>
    </lineage>
</organism>
<evidence type="ECO:0000256" key="3">
    <source>
        <dbReference type="ARBA" id="ARBA00023128"/>
    </source>
</evidence>
<accession>A0A6A5YJ72</accession>
<keyword evidence="2" id="KW-0689">Ribosomal protein</keyword>
<dbReference type="AlphaFoldDB" id="A0A6A5YJ72"/>
<reference evidence="7" key="1">
    <citation type="journal article" date="2020" name="Stud. Mycol.">
        <title>101 Dothideomycetes genomes: a test case for predicting lifestyles and emergence of pathogens.</title>
        <authorList>
            <person name="Haridas S."/>
            <person name="Albert R."/>
            <person name="Binder M."/>
            <person name="Bloem J."/>
            <person name="Labutti K."/>
            <person name="Salamov A."/>
            <person name="Andreopoulos B."/>
            <person name="Baker S."/>
            <person name="Barry K."/>
            <person name="Bills G."/>
            <person name="Bluhm B."/>
            <person name="Cannon C."/>
            <person name="Castanera R."/>
            <person name="Culley D."/>
            <person name="Daum C."/>
            <person name="Ezra D."/>
            <person name="Gonzalez J."/>
            <person name="Henrissat B."/>
            <person name="Kuo A."/>
            <person name="Liang C."/>
            <person name="Lipzen A."/>
            <person name="Lutzoni F."/>
            <person name="Magnuson J."/>
            <person name="Mondo S."/>
            <person name="Nolan M."/>
            <person name="Ohm R."/>
            <person name="Pangilinan J."/>
            <person name="Park H.-J."/>
            <person name="Ramirez L."/>
            <person name="Alfaro M."/>
            <person name="Sun H."/>
            <person name="Tritt A."/>
            <person name="Yoshinaga Y."/>
            <person name="Zwiers L.-H."/>
            <person name="Turgeon B."/>
            <person name="Goodwin S."/>
            <person name="Spatafora J."/>
            <person name="Crous P."/>
            <person name="Grigoriev I."/>
        </authorList>
    </citation>
    <scope>NUCLEOTIDE SEQUENCE</scope>
    <source>
        <strain evidence="7">CBS 627.86</strain>
    </source>
</reference>
<evidence type="ECO:0000256" key="4">
    <source>
        <dbReference type="ARBA" id="ARBA00023274"/>
    </source>
</evidence>
<dbReference type="InterPro" id="IPR007741">
    <property type="entry name" value="Ribosomal_mL43/mS25/NADH_DH"/>
</dbReference>
<dbReference type="OrthoDB" id="1696305at2759"/>
<protein>
    <recommendedName>
        <fullName evidence="6">Ribosomal protein/NADH dehydrogenase domain-containing protein</fullName>
    </recommendedName>
</protein>
<keyword evidence="8" id="KW-1185">Reference proteome</keyword>
<dbReference type="SUPFAM" id="SSF52833">
    <property type="entry name" value="Thioredoxin-like"/>
    <property type="match status" value="1"/>
</dbReference>
<evidence type="ECO:0000256" key="5">
    <source>
        <dbReference type="SAM" id="MobiDB-lite"/>
    </source>
</evidence>
<feature type="domain" description="Ribosomal protein/NADH dehydrogenase" evidence="6">
    <location>
        <begin position="6"/>
        <end position="110"/>
    </location>
</feature>
<comment type="subcellular location">
    <subcellularLocation>
        <location evidence="1">Mitochondrion</location>
    </subcellularLocation>
</comment>
<feature type="compositionally biased region" description="Low complexity" evidence="5">
    <location>
        <begin position="61"/>
        <end position="80"/>
    </location>
</feature>